<dbReference type="InterPro" id="IPR036397">
    <property type="entry name" value="RNaseH_sf"/>
</dbReference>
<name>K1QM78_MAGGI</name>
<organism evidence="2">
    <name type="scientific">Magallana gigas</name>
    <name type="common">Pacific oyster</name>
    <name type="synonym">Crassostrea gigas</name>
    <dbReference type="NCBI Taxonomy" id="29159"/>
    <lineage>
        <taxon>Eukaryota</taxon>
        <taxon>Metazoa</taxon>
        <taxon>Spiralia</taxon>
        <taxon>Lophotrochozoa</taxon>
        <taxon>Mollusca</taxon>
        <taxon>Bivalvia</taxon>
        <taxon>Autobranchia</taxon>
        <taxon>Pteriomorphia</taxon>
        <taxon>Ostreida</taxon>
        <taxon>Ostreoidea</taxon>
        <taxon>Ostreidae</taxon>
        <taxon>Magallana</taxon>
    </lineage>
</organism>
<proteinExistence type="predicted"/>
<dbReference type="AlphaFoldDB" id="K1QM78"/>
<accession>K1QM78</accession>
<dbReference type="GO" id="GO:0003676">
    <property type="term" value="F:nucleic acid binding"/>
    <property type="evidence" value="ECO:0007669"/>
    <property type="project" value="InterPro"/>
</dbReference>
<evidence type="ECO:0000256" key="1">
    <source>
        <dbReference type="SAM" id="MobiDB-lite"/>
    </source>
</evidence>
<dbReference type="InParanoid" id="K1QM78"/>
<sequence>MKSFSYMLAKCKEDTDKIEKSMESVVLHQFGDHVKCGEWCNMKKNPTAKHKNLLWEADLQNEKLKTDLLTLFRDLDASKLSGLDSSNWNESFNNTLRSKAPKDKHYNESGSLAHRLSAAVCQKNEGYSYVAKVHEKLGLSPGTATTSLASISDRDVHRKREVSKTKEFKETPDPDMEVIPGPSDVGNAKTIVYYDLETTGLSRESSIVQISAVCEDQKFNKYVTPSQEISEEASRVTGMKFDASTNELLHNNQSPKISYVLPITKDEAKSSTATNDPEIYHHLREDYDVKDRSNYYDHAMPLNGPQEIESDQYGKLANEETGAYSTVTNMNKTGPETVRNEAYSTIETSEFQLVEVEGNNNDNSASYFVLAKE</sequence>
<feature type="region of interest" description="Disordered" evidence="1">
    <location>
        <begin position="155"/>
        <end position="182"/>
    </location>
</feature>
<dbReference type="InterPro" id="IPR012337">
    <property type="entry name" value="RNaseH-like_sf"/>
</dbReference>
<evidence type="ECO:0000313" key="2">
    <source>
        <dbReference type="EMBL" id="EKC32169.1"/>
    </source>
</evidence>
<dbReference type="HOGENOM" id="CLU_742384_0_0_1"/>
<dbReference type="EMBL" id="JH815938">
    <property type="protein sequence ID" value="EKC32169.1"/>
    <property type="molecule type" value="Genomic_DNA"/>
</dbReference>
<dbReference type="Gene3D" id="3.30.420.10">
    <property type="entry name" value="Ribonuclease H-like superfamily/Ribonuclease H"/>
    <property type="match status" value="1"/>
</dbReference>
<dbReference type="SUPFAM" id="SSF53098">
    <property type="entry name" value="Ribonuclease H-like"/>
    <property type="match status" value="1"/>
</dbReference>
<feature type="compositionally biased region" description="Basic and acidic residues" evidence="1">
    <location>
        <begin position="155"/>
        <end position="172"/>
    </location>
</feature>
<protein>
    <submittedName>
        <fullName evidence="2">Uncharacterized protein</fullName>
    </submittedName>
</protein>
<reference evidence="2" key="1">
    <citation type="journal article" date="2012" name="Nature">
        <title>The oyster genome reveals stress adaptation and complexity of shell formation.</title>
        <authorList>
            <person name="Zhang G."/>
            <person name="Fang X."/>
            <person name="Guo X."/>
            <person name="Li L."/>
            <person name="Luo R."/>
            <person name="Xu F."/>
            <person name="Yang P."/>
            <person name="Zhang L."/>
            <person name="Wang X."/>
            <person name="Qi H."/>
            <person name="Xiong Z."/>
            <person name="Que H."/>
            <person name="Xie Y."/>
            <person name="Holland P.W."/>
            <person name="Paps J."/>
            <person name="Zhu Y."/>
            <person name="Wu F."/>
            <person name="Chen Y."/>
            <person name="Wang J."/>
            <person name="Peng C."/>
            <person name="Meng J."/>
            <person name="Yang L."/>
            <person name="Liu J."/>
            <person name="Wen B."/>
            <person name="Zhang N."/>
            <person name="Huang Z."/>
            <person name="Zhu Q."/>
            <person name="Feng Y."/>
            <person name="Mount A."/>
            <person name="Hedgecock D."/>
            <person name="Xu Z."/>
            <person name="Liu Y."/>
            <person name="Domazet-Loso T."/>
            <person name="Du Y."/>
            <person name="Sun X."/>
            <person name="Zhang S."/>
            <person name="Liu B."/>
            <person name="Cheng P."/>
            <person name="Jiang X."/>
            <person name="Li J."/>
            <person name="Fan D."/>
            <person name="Wang W."/>
            <person name="Fu W."/>
            <person name="Wang T."/>
            <person name="Wang B."/>
            <person name="Zhang J."/>
            <person name="Peng Z."/>
            <person name="Li Y."/>
            <person name="Li N."/>
            <person name="Wang J."/>
            <person name="Chen M."/>
            <person name="He Y."/>
            <person name="Tan F."/>
            <person name="Song X."/>
            <person name="Zheng Q."/>
            <person name="Huang R."/>
            <person name="Yang H."/>
            <person name="Du X."/>
            <person name="Chen L."/>
            <person name="Yang M."/>
            <person name="Gaffney P.M."/>
            <person name="Wang S."/>
            <person name="Luo L."/>
            <person name="She Z."/>
            <person name="Ming Y."/>
            <person name="Huang W."/>
            <person name="Zhang S."/>
            <person name="Huang B."/>
            <person name="Zhang Y."/>
            <person name="Qu T."/>
            <person name="Ni P."/>
            <person name="Miao G."/>
            <person name="Wang J."/>
            <person name="Wang Q."/>
            <person name="Steinberg C.E."/>
            <person name="Wang H."/>
            <person name="Li N."/>
            <person name="Qian L."/>
            <person name="Zhang G."/>
            <person name="Li Y."/>
            <person name="Yang H."/>
            <person name="Liu X."/>
            <person name="Wang J."/>
            <person name="Yin Y."/>
            <person name="Wang J."/>
        </authorList>
    </citation>
    <scope>NUCLEOTIDE SEQUENCE [LARGE SCALE GENOMIC DNA]</scope>
    <source>
        <strain evidence="2">05x7-T-G4-1.051#20</strain>
    </source>
</reference>
<gene>
    <name evidence="2" type="ORF">CGI_10022202</name>
</gene>